<protein>
    <submittedName>
        <fullName evidence="9">Zinc finger protein 888 isoform X1</fullName>
    </submittedName>
</protein>
<dbReference type="GeneID" id="105225334"/>
<evidence type="ECO:0000256" key="5">
    <source>
        <dbReference type="PROSITE-ProRule" id="PRU00042"/>
    </source>
</evidence>
<dbReference type="SUPFAM" id="SSF57716">
    <property type="entry name" value="Glucocorticoid receptor-like (DNA-binding domain)"/>
    <property type="match status" value="1"/>
</dbReference>
<feature type="domain" description="C2H2-type" evidence="7">
    <location>
        <begin position="413"/>
        <end position="441"/>
    </location>
</feature>
<evidence type="ECO:0000259" key="7">
    <source>
        <dbReference type="PROSITE" id="PS50157"/>
    </source>
</evidence>
<feature type="compositionally biased region" description="Acidic residues" evidence="6">
    <location>
        <begin position="220"/>
        <end position="230"/>
    </location>
</feature>
<keyword evidence="3 5" id="KW-0863">Zinc-finger</keyword>
<dbReference type="PANTHER" id="PTHR24379">
    <property type="entry name" value="KRAB AND ZINC FINGER DOMAIN-CONTAINING"/>
    <property type="match status" value="1"/>
</dbReference>
<evidence type="ECO:0000256" key="2">
    <source>
        <dbReference type="ARBA" id="ARBA00022737"/>
    </source>
</evidence>
<feature type="domain" description="C2H2-type" evidence="7">
    <location>
        <begin position="473"/>
        <end position="500"/>
    </location>
</feature>
<gene>
    <name evidence="9" type="primary">LOC105225334</name>
</gene>
<dbReference type="PROSITE" id="PS00028">
    <property type="entry name" value="ZINC_FINGER_C2H2_1"/>
    <property type="match status" value="6"/>
</dbReference>
<feature type="domain" description="C2H2-type" evidence="7">
    <location>
        <begin position="501"/>
        <end position="529"/>
    </location>
</feature>
<evidence type="ECO:0000256" key="3">
    <source>
        <dbReference type="ARBA" id="ARBA00022771"/>
    </source>
</evidence>
<dbReference type="Gene3D" id="3.40.1800.20">
    <property type="match status" value="1"/>
</dbReference>
<dbReference type="PANTHER" id="PTHR24379:SF121">
    <property type="entry name" value="C2H2-TYPE DOMAIN-CONTAINING PROTEIN"/>
    <property type="match status" value="1"/>
</dbReference>
<reference evidence="9" key="2">
    <citation type="submission" date="2025-08" db="UniProtKB">
        <authorList>
            <consortium name="RefSeq"/>
        </authorList>
    </citation>
    <scope>IDENTIFICATION</scope>
    <source>
        <tissue evidence="9">Adult</tissue>
    </source>
</reference>
<dbReference type="InterPro" id="IPR036236">
    <property type="entry name" value="Znf_C2H2_sf"/>
</dbReference>
<dbReference type="InterPro" id="IPR013087">
    <property type="entry name" value="Znf_C2H2_type"/>
</dbReference>
<sequence>MPKNYYYVQSGYNGKWYKKHKFRGAHQGFITANRVIFSRDKVFSDLSLFVYILAIKMFDETCCLLCLKRSKDQMDLDSKEGVDLTGREVIELHFKDELDMMSQFEMKFICRHCWNLVETFHKFYENVKQVHKKATYALKSVTFETDSFEIKEEIMSNDDTQVDPLTEYKIKVEEFMLPASTSHTDICNPPEIVSEDLEIKDEPLIEECMDNSMSSYEYSLDSEELESENEDDRHSKRKSRKINQRKSVSKKSAELDEYIAKKNFKFTCCICQIPLEDFTHLKNHFSEAHQMSGYVLCCGKKIRQRGLLIDHINFHEDPDYFKCKHCGKRMTERRCIDLHLQYVHGNRERVHRCTICSKAFFRASCLKQHYNNIHVTEDQKTVPCLECGKTFPDDIQLGKHMRLIHVGVPGKLIKCDLCETAVKTKYGLARHMKTMHTEEYQTPRTCPICSKVSPSLQAHREHIKYMHSLQRKHECKLCDKAFKRITSFKEHMATHTGEALYTCSYCPKTFKSNGNMYSHQKKKHAKEWAEQTALKKSLAVPLRQAVEAD</sequence>
<evidence type="ECO:0000313" key="9">
    <source>
        <dbReference type="RefSeq" id="XP_049302869.1"/>
    </source>
</evidence>
<evidence type="ECO:0000256" key="4">
    <source>
        <dbReference type="ARBA" id="ARBA00022833"/>
    </source>
</evidence>
<evidence type="ECO:0000256" key="6">
    <source>
        <dbReference type="SAM" id="MobiDB-lite"/>
    </source>
</evidence>
<dbReference type="Pfam" id="PF07776">
    <property type="entry name" value="zf-AD"/>
    <property type="match status" value="1"/>
</dbReference>
<keyword evidence="8" id="KW-1185">Reference proteome</keyword>
<dbReference type="Proteomes" id="UP001652620">
    <property type="component" value="Chromosome 1"/>
</dbReference>
<dbReference type="RefSeq" id="XP_049302869.1">
    <property type="nucleotide sequence ID" value="XM_049446912.1"/>
</dbReference>
<keyword evidence="2" id="KW-0677">Repeat</keyword>
<feature type="region of interest" description="Disordered" evidence="6">
    <location>
        <begin position="219"/>
        <end position="246"/>
    </location>
</feature>
<evidence type="ECO:0000313" key="8">
    <source>
        <dbReference type="Proteomes" id="UP001652620"/>
    </source>
</evidence>
<feature type="domain" description="C2H2-type" evidence="7">
    <location>
        <begin position="382"/>
        <end position="407"/>
    </location>
</feature>
<name>A0ABM3J0W0_BACDO</name>
<proteinExistence type="predicted"/>
<evidence type="ECO:0000256" key="1">
    <source>
        <dbReference type="ARBA" id="ARBA00022723"/>
    </source>
</evidence>
<organism evidence="8 9">
    <name type="scientific">Bactrocera dorsalis</name>
    <name type="common">Oriental fruit fly</name>
    <name type="synonym">Dacus dorsalis</name>
    <dbReference type="NCBI Taxonomy" id="27457"/>
    <lineage>
        <taxon>Eukaryota</taxon>
        <taxon>Metazoa</taxon>
        <taxon>Ecdysozoa</taxon>
        <taxon>Arthropoda</taxon>
        <taxon>Hexapoda</taxon>
        <taxon>Insecta</taxon>
        <taxon>Pterygota</taxon>
        <taxon>Neoptera</taxon>
        <taxon>Endopterygota</taxon>
        <taxon>Diptera</taxon>
        <taxon>Brachycera</taxon>
        <taxon>Muscomorpha</taxon>
        <taxon>Tephritoidea</taxon>
        <taxon>Tephritidae</taxon>
        <taxon>Bactrocera</taxon>
        <taxon>Bactrocera</taxon>
    </lineage>
</organism>
<dbReference type="Pfam" id="PF00096">
    <property type="entry name" value="zf-C2H2"/>
    <property type="match status" value="4"/>
</dbReference>
<dbReference type="PROSITE" id="PS50157">
    <property type="entry name" value="ZINC_FINGER_C2H2_2"/>
    <property type="match status" value="6"/>
</dbReference>
<dbReference type="Gene3D" id="3.30.160.60">
    <property type="entry name" value="Classic Zinc Finger"/>
    <property type="match status" value="5"/>
</dbReference>
<reference evidence="8" key="1">
    <citation type="submission" date="2025-05" db="UniProtKB">
        <authorList>
            <consortium name="RefSeq"/>
        </authorList>
    </citation>
    <scope>NUCLEOTIDE SEQUENCE [LARGE SCALE GENOMIC DNA]</scope>
</reference>
<feature type="domain" description="C2H2-type" evidence="7">
    <location>
        <begin position="321"/>
        <end position="349"/>
    </location>
</feature>
<accession>A0ABM3J0W0</accession>
<keyword evidence="1" id="KW-0479">Metal-binding</keyword>
<dbReference type="SMART" id="SM00355">
    <property type="entry name" value="ZnF_C2H2"/>
    <property type="match status" value="8"/>
</dbReference>
<dbReference type="InterPro" id="IPR012934">
    <property type="entry name" value="Znf_AD"/>
</dbReference>
<dbReference type="SMART" id="SM00868">
    <property type="entry name" value="zf-AD"/>
    <property type="match status" value="1"/>
</dbReference>
<keyword evidence="4" id="KW-0862">Zinc</keyword>
<dbReference type="SUPFAM" id="SSF57667">
    <property type="entry name" value="beta-beta-alpha zinc fingers"/>
    <property type="match status" value="4"/>
</dbReference>
<feature type="domain" description="C2H2-type" evidence="7">
    <location>
        <begin position="351"/>
        <end position="379"/>
    </location>
</feature>
<feature type="compositionally biased region" description="Basic residues" evidence="6">
    <location>
        <begin position="235"/>
        <end position="246"/>
    </location>
</feature>